<evidence type="ECO:0000313" key="2">
    <source>
        <dbReference type="EMBL" id="GAA2135365.1"/>
    </source>
</evidence>
<feature type="signal peptide" evidence="1">
    <location>
        <begin position="1"/>
        <end position="24"/>
    </location>
</feature>
<sequence>MKRVITASLLAMAVVVGGVGTASAAQPSRTDQKAPASTQQGCRTYSSVKECGKLNLNAKQRACEAKYVKLGMTQSRAEVECYAFN</sequence>
<gene>
    <name evidence="2" type="ORF">GCM10009727_29680</name>
</gene>
<evidence type="ECO:0000256" key="1">
    <source>
        <dbReference type="SAM" id="SignalP"/>
    </source>
</evidence>
<evidence type="ECO:0008006" key="4">
    <source>
        <dbReference type="Google" id="ProtNLM"/>
    </source>
</evidence>
<keyword evidence="1" id="KW-0732">Signal</keyword>
<feature type="chain" id="PRO_5045626044" description="DUF3551 domain-containing protein" evidence="1">
    <location>
        <begin position="25"/>
        <end position="85"/>
    </location>
</feature>
<organism evidence="2 3">
    <name type="scientific">Actinomadura napierensis</name>
    <dbReference type="NCBI Taxonomy" id="267854"/>
    <lineage>
        <taxon>Bacteria</taxon>
        <taxon>Bacillati</taxon>
        <taxon>Actinomycetota</taxon>
        <taxon>Actinomycetes</taxon>
        <taxon>Streptosporangiales</taxon>
        <taxon>Thermomonosporaceae</taxon>
        <taxon>Actinomadura</taxon>
    </lineage>
</organism>
<name>A0ABN2Z1I8_9ACTN</name>
<keyword evidence="3" id="KW-1185">Reference proteome</keyword>
<comment type="caution">
    <text evidence="2">The sequence shown here is derived from an EMBL/GenBank/DDBJ whole genome shotgun (WGS) entry which is preliminary data.</text>
</comment>
<proteinExistence type="predicted"/>
<dbReference type="Proteomes" id="UP001501020">
    <property type="component" value="Unassembled WGS sequence"/>
</dbReference>
<evidence type="ECO:0000313" key="3">
    <source>
        <dbReference type="Proteomes" id="UP001501020"/>
    </source>
</evidence>
<dbReference type="EMBL" id="BAAAMR010000022">
    <property type="protein sequence ID" value="GAA2135365.1"/>
    <property type="molecule type" value="Genomic_DNA"/>
</dbReference>
<reference evidence="2 3" key="1">
    <citation type="journal article" date="2019" name="Int. J. Syst. Evol. Microbiol.">
        <title>The Global Catalogue of Microorganisms (GCM) 10K type strain sequencing project: providing services to taxonomists for standard genome sequencing and annotation.</title>
        <authorList>
            <consortium name="The Broad Institute Genomics Platform"/>
            <consortium name="The Broad Institute Genome Sequencing Center for Infectious Disease"/>
            <person name="Wu L."/>
            <person name="Ma J."/>
        </authorList>
    </citation>
    <scope>NUCLEOTIDE SEQUENCE [LARGE SCALE GENOMIC DNA]</scope>
    <source>
        <strain evidence="2 3">JCM 13850</strain>
    </source>
</reference>
<accession>A0ABN2Z1I8</accession>
<dbReference type="RefSeq" id="WP_344266607.1">
    <property type="nucleotide sequence ID" value="NZ_BAAAMR010000022.1"/>
</dbReference>
<protein>
    <recommendedName>
        <fullName evidence="4">DUF3551 domain-containing protein</fullName>
    </recommendedName>
</protein>